<comment type="caution">
    <text evidence="1">The sequence shown here is derived from an EMBL/GenBank/DDBJ whole genome shotgun (WGS) entry which is preliminary data.</text>
</comment>
<evidence type="ECO:0000313" key="1">
    <source>
        <dbReference type="EMBL" id="GFY53006.1"/>
    </source>
</evidence>
<gene>
    <name evidence="1" type="ORF">TNIN_105191</name>
</gene>
<evidence type="ECO:0000313" key="2">
    <source>
        <dbReference type="Proteomes" id="UP000886998"/>
    </source>
</evidence>
<dbReference type="EMBL" id="BMAV01009020">
    <property type="protein sequence ID" value="GFY53006.1"/>
    <property type="molecule type" value="Genomic_DNA"/>
</dbReference>
<sequence length="50" mass="5542">FNSSSCIGNAFNGSTSAKWPARSKRYARSKRNARSERYAIWDASNAICAI</sequence>
<organism evidence="1 2">
    <name type="scientific">Trichonephila inaurata madagascariensis</name>
    <dbReference type="NCBI Taxonomy" id="2747483"/>
    <lineage>
        <taxon>Eukaryota</taxon>
        <taxon>Metazoa</taxon>
        <taxon>Ecdysozoa</taxon>
        <taxon>Arthropoda</taxon>
        <taxon>Chelicerata</taxon>
        <taxon>Arachnida</taxon>
        <taxon>Araneae</taxon>
        <taxon>Araneomorphae</taxon>
        <taxon>Entelegynae</taxon>
        <taxon>Araneoidea</taxon>
        <taxon>Nephilidae</taxon>
        <taxon>Trichonephila</taxon>
        <taxon>Trichonephila inaurata</taxon>
    </lineage>
</organism>
<dbReference type="AlphaFoldDB" id="A0A8X6XJT9"/>
<protein>
    <submittedName>
        <fullName evidence="1">Uncharacterized protein</fullName>
    </submittedName>
</protein>
<name>A0A8X6XJT9_9ARAC</name>
<reference evidence="1" key="1">
    <citation type="submission" date="2020-08" db="EMBL/GenBank/DDBJ databases">
        <title>Multicomponent nature underlies the extraordinary mechanical properties of spider dragline silk.</title>
        <authorList>
            <person name="Kono N."/>
            <person name="Nakamura H."/>
            <person name="Mori M."/>
            <person name="Yoshida Y."/>
            <person name="Ohtoshi R."/>
            <person name="Malay A.D."/>
            <person name="Moran D.A.P."/>
            <person name="Tomita M."/>
            <person name="Numata K."/>
            <person name="Arakawa K."/>
        </authorList>
    </citation>
    <scope>NUCLEOTIDE SEQUENCE</scope>
</reference>
<accession>A0A8X6XJT9</accession>
<proteinExistence type="predicted"/>
<dbReference type="Proteomes" id="UP000886998">
    <property type="component" value="Unassembled WGS sequence"/>
</dbReference>
<feature type="non-terminal residue" evidence="1">
    <location>
        <position position="50"/>
    </location>
</feature>
<keyword evidence="2" id="KW-1185">Reference proteome</keyword>